<feature type="domain" description="AMP-binding enzyme C-terminal" evidence="2">
    <location>
        <begin position="278"/>
        <end position="357"/>
    </location>
</feature>
<dbReference type="GO" id="GO:0016405">
    <property type="term" value="F:CoA-ligase activity"/>
    <property type="evidence" value="ECO:0007669"/>
    <property type="project" value="TreeGrafter"/>
</dbReference>
<dbReference type="Gene3D" id="3.30.300.30">
    <property type="match status" value="1"/>
</dbReference>
<dbReference type="Pfam" id="PF00501">
    <property type="entry name" value="AMP-binding"/>
    <property type="match status" value="2"/>
</dbReference>
<organism evidence="3 4">
    <name type="scientific">Candidatus Methanolliviera hydrocarbonicum</name>
    <dbReference type="NCBI Taxonomy" id="2491085"/>
    <lineage>
        <taxon>Archaea</taxon>
        <taxon>Methanobacteriati</taxon>
        <taxon>Methanobacteriota</taxon>
        <taxon>Candidatus Methanoliparia</taxon>
        <taxon>Candidatus Methanoliparales</taxon>
        <taxon>Candidatus Methanollivieraceae</taxon>
        <taxon>Candidatus Methanolliviera</taxon>
    </lineage>
</organism>
<accession>A0A520KWV5</accession>
<dbReference type="InterPro" id="IPR042099">
    <property type="entry name" value="ANL_N_sf"/>
</dbReference>
<evidence type="ECO:0000259" key="2">
    <source>
        <dbReference type="Pfam" id="PF13193"/>
    </source>
</evidence>
<evidence type="ECO:0000259" key="1">
    <source>
        <dbReference type="Pfam" id="PF00501"/>
    </source>
</evidence>
<dbReference type="Proteomes" id="UP000320766">
    <property type="component" value="Unassembled WGS sequence"/>
</dbReference>
<feature type="non-terminal residue" evidence="3">
    <location>
        <position position="1"/>
    </location>
</feature>
<comment type="caution">
    <text evidence="3">The sequence shown here is derived from an EMBL/GenBank/DDBJ whole genome shotgun (WGS) entry which is preliminary data.</text>
</comment>
<dbReference type="EMBL" id="RXIL01000069">
    <property type="protein sequence ID" value="RZN69742.1"/>
    <property type="molecule type" value="Genomic_DNA"/>
</dbReference>
<sequence>FHIYCHEFYEFFMSWGCTLLLVTDPRDTKEFIRMAKKYHPVFTPTAPTQYMKLAEDETIGDLGLLCLSGSMPLASKVQESFEEKSKSLLFESYGFTETGGATTTIPSIDVLAPMMGGSEVSKKLFHPLNRLLEMPGVTPMLRMALMMVGRRNCGMIMNKAMSLGSSLILPPISDKKSREFVGSVGFPFVGGEIKILDEETGGEIPISKVVKEKLRGELCIKGPHVMLGYWPDVGTGFDEEGYIHSGDIVTIDKKGGIHIVDRTKDMVNISGYKVYTIEMDDMLYEVPGVSEAAVVGIPDPDRPGSERLKVFIAPTPEYRGKIKEEDVINFFRGKVAKYAVPKSVEFMDELPKTPAEKIFKRGLRDTEIGKMKKGGILK</sequence>
<dbReference type="SUPFAM" id="SSF56801">
    <property type="entry name" value="Acetyl-CoA synthetase-like"/>
    <property type="match status" value="1"/>
</dbReference>
<dbReference type="AlphaFoldDB" id="A0A520KWV5"/>
<dbReference type="Gene3D" id="3.40.50.980">
    <property type="match status" value="1"/>
</dbReference>
<dbReference type="InterPro" id="IPR045851">
    <property type="entry name" value="AMP-bd_C_sf"/>
</dbReference>
<gene>
    <name evidence="3" type="ORF">EF807_04150</name>
</gene>
<feature type="domain" description="AMP-dependent synthetase/ligase" evidence="1">
    <location>
        <begin position="173"/>
        <end position="230"/>
    </location>
</feature>
<protein>
    <submittedName>
        <fullName evidence="3">AMP-dependent synthetase</fullName>
    </submittedName>
</protein>
<proteinExistence type="predicted"/>
<evidence type="ECO:0000313" key="3">
    <source>
        <dbReference type="EMBL" id="RZN69742.1"/>
    </source>
</evidence>
<evidence type="ECO:0000313" key="4">
    <source>
        <dbReference type="Proteomes" id="UP000320766"/>
    </source>
</evidence>
<dbReference type="Gene3D" id="3.40.50.12780">
    <property type="entry name" value="N-terminal domain of ligase-like"/>
    <property type="match status" value="1"/>
</dbReference>
<dbReference type="InterPro" id="IPR000873">
    <property type="entry name" value="AMP-dep_synth/lig_dom"/>
</dbReference>
<feature type="domain" description="AMP-dependent synthetase/ligase" evidence="1">
    <location>
        <begin position="1"/>
        <end position="105"/>
    </location>
</feature>
<dbReference type="Pfam" id="PF13193">
    <property type="entry name" value="AMP-binding_C"/>
    <property type="match status" value="1"/>
</dbReference>
<dbReference type="InterPro" id="IPR025110">
    <property type="entry name" value="AMP-bd_C"/>
</dbReference>
<dbReference type="PANTHER" id="PTHR24096">
    <property type="entry name" value="LONG-CHAIN-FATTY-ACID--COA LIGASE"/>
    <property type="match status" value="1"/>
</dbReference>
<name>A0A520KWV5_9EURY</name>
<reference evidence="3 4" key="1">
    <citation type="journal article" date="2019" name="Nat. Microbiol.">
        <title>Wide diversity of methane and short-chain alkane metabolisms in uncultured archaea.</title>
        <authorList>
            <person name="Borrel G."/>
            <person name="Adam P.S."/>
            <person name="McKay L.J."/>
            <person name="Chen L.X."/>
            <person name="Sierra-Garcia I.N."/>
            <person name="Sieber C.M."/>
            <person name="Letourneur Q."/>
            <person name="Ghozlane A."/>
            <person name="Andersen G.L."/>
            <person name="Li W.J."/>
            <person name="Hallam S.J."/>
            <person name="Muyzer G."/>
            <person name="de Oliveira V.M."/>
            <person name="Inskeep W.P."/>
            <person name="Banfield J.F."/>
            <person name="Gribaldo S."/>
        </authorList>
    </citation>
    <scope>NUCLEOTIDE SEQUENCE [LARGE SCALE GENOMIC DNA]</scope>
    <source>
        <strain evidence="3">NM1b</strain>
    </source>
</reference>